<dbReference type="NCBIfam" id="NF006160">
    <property type="entry name" value="PRK08304.1"/>
    <property type="match status" value="1"/>
</dbReference>
<protein>
    <submittedName>
        <fullName evidence="1">Stage V sporulation protein AD</fullName>
    </submittedName>
</protein>
<dbReference type="Pfam" id="PF07451">
    <property type="entry name" value="SpoVAD"/>
    <property type="match status" value="1"/>
</dbReference>
<comment type="caution">
    <text evidence="1">The sequence shown here is derived from an EMBL/GenBank/DDBJ whole genome shotgun (WGS) entry which is preliminary data.</text>
</comment>
<dbReference type="PIRSF" id="PIRSF011570">
    <property type="entry name" value="SpoVAD"/>
    <property type="match status" value="1"/>
</dbReference>
<dbReference type="GO" id="GO:0016746">
    <property type="term" value="F:acyltransferase activity"/>
    <property type="evidence" value="ECO:0007669"/>
    <property type="project" value="InterPro"/>
</dbReference>
<dbReference type="Proteomes" id="UP000465601">
    <property type="component" value="Unassembled WGS sequence"/>
</dbReference>
<proteinExistence type="predicted"/>
<gene>
    <name evidence="1" type="primary">spoVAD</name>
    <name evidence="1" type="ORF">F8153_04675</name>
</gene>
<dbReference type="InterPro" id="IPR038369">
    <property type="entry name" value="SpoVAD_sf"/>
</dbReference>
<evidence type="ECO:0000313" key="2">
    <source>
        <dbReference type="Proteomes" id="UP000465601"/>
    </source>
</evidence>
<dbReference type="SUPFAM" id="SSF53901">
    <property type="entry name" value="Thiolase-like"/>
    <property type="match status" value="1"/>
</dbReference>
<dbReference type="InterPro" id="IPR016039">
    <property type="entry name" value="Thiolase-like"/>
</dbReference>
<name>A0A833HQ43_9FIRM</name>
<dbReference type="NCBIfam" id="TIGR02845">
    <property type="entry name" value="spore_V_AD"/>
    <property type="match status" value="1"/>
</dbReference>
<accession>A0A833HQ43</accession>
<dbReference type="RefSeq" id="WP_151865205.1">
    <property type="nucleotide sequence ID" value="NZ_WBZB01000013.1"/>
</dbReference>
<dbReference type="OrthoDB" id="9770068at2"/>
<sequence>MAIKRIGTQTIKFVNPPLLISTASIVGPKEGEGPLGEYFDKVLSDDLFQEVSWEKAESKMTKEAISLATNKAQLKIPDIQYLLGGDLLNQLIATTYAARDLQIPFLGLYGACSTMAESLALGGILIDGGFADRVVAATSSHFSSAERQFRFPLELGNQRPLTAQWTVTGAGAVILSEKGKGPTITHVTTGKVLDYGIADASNMGAAMAPAAASTIVSHFSDTGFKPEDYDLIITGDLGIYGGEIAIELVRNRGLDIMKNYSDCGIEIFNGKKQDTHAGGSGCGCSAVVFCGYLYKKLVEKKYRKILLVSTGALFSPLSLQQGESIPSIAHAVTIECN</sequence>
<keyword evidence="2" id="KW-1185">Reference proteome</keyword>
<evidence type="ECO:0000313" key="1">
    <source>
        <dbReference type="EMBL" id="KAB3531477.1"/>
    </source>
</evidence>
<reference evidence="1 2" key="1">
    <citation type="submission" date="2019-10" db="EMBL/GenBank/DDBJ databases">
        <title>Alkaliphilus serpentinus sp. nov. and Alkaliphilus pronyensis sp. nov., two novel anaerobic alkaliphilic species isolated from the serpentinized-hosted hydrothermal field of the Prony Bay (New Caledonia).</title>
        <authorList>
            <person name="Postec A."/>
        </authorList>
    </citation>
    <scope>NUCLEOTIDE SEQUENCE [LARGE SCALE GENOMIC DNA]</scope>
    <source>
        <strain evidence="1 2">LacT</strain>
    </source>
</reference>
<dbReference type="AlphaFoldDB" id="A0A833HQ43"/>
<organism evidence="1 2">
    <name type="scientific">Alkaliphilus serpentinus</name>
    <dbReference type="NCBI Taxonomy" id="1482731"/>
    <lineage>
        <taxon>Bacteria</taxon>
        <taxon>Bacillati</taxon>
        <taxon>Bacillota</taxon>
        <taxon>Clostridia</taxon>
        <taxon>Peptostreptococcales</taxon>
        <taxon>Natronincolaceae</taxon>
        <taxon>Alkaliphilus</taxon>
    </lineage>
</organism>
<dbReference type="EMBL" id="WBZB01000013">
    <property type="protein sequence ID" value="KAB3531477.1"/>
    <property type="molecule type" value="Genomic_DNA"/>
</dbReference>
<dbReference type="Gene3D" id="3.40.47.40">
    <property type="entry name" value="Stage V sporulation protein AD"/>
    <property type="match status" value="1"/>
</dbReference>
<dbReference type="InterPro" id="IPR010894">
    <property type="entry name" value="SpoVAD"/>
</dbReference>